<evidence type="ECO:0000313" key="2">
    <source>
        <dbReference type="Proteomes" id="UP001239111"/>
    </source>
</evidence>
<evidence type="ECO:0000313" key="1">
    <source>
        <dbReference type="EMBL" id="KAJ8665897.1"/>
    </source>
</evidence>
<proteinExistence type="predicted"/>
<accession>A0ACC2N417</accession>
<gene>
    <name evidence="1" type="ORF">QAD02_007559</name>
</gene>
<organism evidence="1 2">
    <name type="scientific">Eretmocerus hayati</name>
    <dbReference type="NCBI Taxonomy" id="131215"/>
    <lineage>
        <taxon>Eukaryota</taxon>
        <taxon>Metazoa</taxon>
        <taxon>Ecdysozoa</taxon>
        <taxon>Arthropoda</taxon>
        <taxon>Hexapoda</taxon>
        <taxon>Insecta</taxon>
        <taxon>Pterygota</taxon>
        <taxon>Neoptera</taxon>
        <taxon>Endopterygota</taxon>
        <taxon>Hymenoptera</taxon>
        <taxon>Apocrita</taxon>
        <taxon>Proctotrupomorpha</taxon>
        <taxon>Chalcidoidea</taxon>
        <taxon>Aphelinidae</taxon>
        <taxon>Aphelininae</taxon>
        <taxon>Eretmocerus</taxon>
    </lineage>
</organism>
<keyword evidence="2" id="KW-1185">Reference proteome</keyword>
<reference evidence="1" key="1">
    <citation type="submission" date="2023-04" db="EMBL/GenBank/DDBJ databases">
        <title>A chromosome-level genome assembly of the parasitoid wasp Eretmocerus hayati.</title>
        <authorList>
            <person name="Zhong Y."/>
            <person name="Liu S."/>
            <person name="Liu Y."/>
        </authorList>
    </citation>
    <scope>NUCLEOTIDE SEQUENCE</scope>
    <source>
        <strain evidence="1">ZJU_SS_LIU_2023</strain>
    </source>
</reference>
<name>A0ACC2N417_9HYME</name>
<sequence length="161" mass="18230">MNSFRYHRFGRAIGGRTRPVEIVFCSKDYAKWVLLNQSKFSGSKVKLVNDETPDQLRYLGNLGSQLEELEKSGMKHYTIKYIRNIPRIVDTRTSSKPFNPRSKSVSKATVISISNKGYGSQLENVSMLKPNDSRSRTNSGSSSNNSQYSTRKQASQRNAKI</sequence>
<dbReference type="EMBL" id="CM056744">
    <property type="protein sequence ID" value="KAJ8665897.1"/>
    <property type="molecule type" value="Genomic_DNA"/>
</dbReference>
<protein>
    <submittedName>
        <fullName evidence="1">Uncharacterized protein</fullName>
    </submittedName>
</protein>
<dbReference type="Proteomes" id="UP001239111">
    <property type="component" value="Chromosome 4"/>
</dbReference>
<comment type="caution">
    <text evidence="1">The sequence shown here is derived from an EMBL/GenBank/DDBJ whole genome shotgun (WGS) entry which is preliminary data.</text>
</comment>